<sequence length="515" mass="59175">MCQIDTCLNGGTCVAVDERITIQSFTCLCAEGYSGNRCQNVNSKITVSFRNVPIPTSVLFHFIRVFENSPHNRWTIMKKIRIDQNMITVDESIPFHIIYAELSRKIYYLVVLQEKYTKSASILTEIMPTRRCKPLPELFNSSMLDLHLIKRIKYYHIPCKEQSDLVCFYDEGRMCFCNLFRHANCFDFAHDMIYNCQGVNDCENNAQCFQDKPACPTMTVCSCSECFYGAKCQFSTAGLGLSLDAILGYQIRPQKSLADQSTAVHISLSVTIILFFICILNSISSILTFQTKTSRTAGCGLYLFGSSIISILTITMVALKFCLLLYSQMNLISNRTFLRVHCTSINFLIRVFYSSDNWLKGCVAIERSITVMKGTHFDKTKSKTVARWMIGIVLISSLISTIHDPIHRDLMDDKEEQRIWCITRYSKYISIYNSIILLIHFMPPFSINIISTFLVIVTVARQRSISYTRLTYKDHLHQQFRQHRHLISQFMLISLTVPQLILIFLSKCMKSARDP</sequence>
<protein>
    <recommendedName>
        <fullName evidence="12">EGF-like domain-containing protein</fullName>
    </recommendedName>
</protein>
<evidence type="ECO:0000256" key="6">
    <source>
        <dbReference type="SAM" id="Phobius"/>
    </source>
</evidence>
<evidence type="ECO:0000259" key="8">
    <source>
        <dbReference type="PROSITE" id="PS50262"/>
    </source>
</evidence>
<dbReference type="InterPro" id="IPR017452">
    <property type="entry name" value="GPCR_Rhodpsn_7TM"/>
</dbReference>
<gene>
    <name evidence="10" type="ORF">JBS370_LOCUS25980</name>
    <name evidence="9" type="ORF">ZHD862_LOCUS34800</name>
</gene>
<evidence type="ECO:0000259" key="7">
    <source>
        <dbReference type="PROSITE" id="PS50026"/>
    </source>
</evidence>
<evidence type="ECO:0000256" key="3">
    <source>
        <dbReference type="ARBA" id="ARBA00022989"/>
    </source>
</evidence>
<dbReference type="SUPFAM" id="SSF81321">
    <property type="entry name" value="Family A G protein-coupled receptor-like"/>
    <property type="match status" value="1"/>
</dbReference>
<reference evidence="9" key="1">
    <citation type="submission" date="2021-02" db="EMBL/GenBank/DDBJ databases">
        <authorList>
            <person name="Nowell W R."/>
        </authorList>
    </citation>
    <scope>NUCLEOTIDE SEQUENCE</scope>
</reference>
<name>A0A815NXK5_9BILA</name>
<keyword evidence="4 6" id="KW-0472">Membrane</keyword>
<comment type="subcellular location">
    <subcellularLocation>
        <location evidence="1">Membrane</location>
    </subcellularLocation>
</comment>
<dbReference type="AlphaFoldDB" id="A0A815NXK5"/>
<accession>A0A815NXK5</accession>
<dbReference type="Pfam" id="PF00008">
    <property type="entry name" value="EGF"/>
    <property type="match status" value="1"/>
</dbReference>
<dbReference type="PANTHER" id="PTHR24044">
    <property type="entry name" value="NOTCH LIGAND FAMILY MEMBER"/>
    <property type="match status" value="1"/>
</dbReference>
<evidence type="ECO:0000256" key="5">
    <source>
        <dbReference type="PROSITE-ProRule" id="PRU00076"/>
    </source>
</evidence>
<feature type="transmembrane region" description="Helical" evidence="6">
    <location>
        <begin position="486"/>
        <end position="505"/>
    </location>
</feature>
<dbReference type="CDD" id="cd00054">
    <property type="entry name" value="EGF_CA"/>
    <property type="match status" value="1"/>
</dbReference>
<keyword evidence="5" id="KW-1015">Disulfide bond</keyword>
<feature type="domain" description="EGF-like" evidence="7">
    <location>
        <begin position="1"/>
        <end position="39"/>
    </location>
</feature>
<dbReference type="Proteomes" id="UP000663864">
    <property type="component" value="Unassembled WGS sequence"/>
</dbReference>
<keyword evidence="3 6" id="KW-1133">Transmembrane helix</keyword>
<dbReference type="EMBL" id="CAJNOT010004664">
    <property type="protein sequence ID" value="CAF1440604.1"/>
    <property type="molecule type" value="Genomic_DNA"/>
</dbReference>
<dbReference type="EMBL" id="CAJOBD010004464">
    <property type="protein sequence ID" value="CAF3995678.1"/>
    <property type="molecule type" value="Genomic_DNA"/>
</dbReference>
<dbReference type="GO" id="GO:0005112">
    <property type="term" value="F:Notch binding"/>
    <property type="evidence" value="ECO:0007669"/>
    <property type="project" value="TreeGrafter"/>
</dbReference>
<dbReference type="SMART" id="SM00181">
    <property type="entry name" value="EGF"/>
    <property type="match status" value="2"/>
</dbReference>
<evidence type="ECO:0000256" key="1">
    <source>
        <dbReference type="ARBA" id="ARBA00004370"/>
    </source>
</evidence>
<comment type="caution">
    <text evidence="5">Lacks conserved residue(s) required for the propagation of feature annotation.</text>
</comment>
<feature type="disulfide bond" evidence="5">
    <location>
        <begin position="29"/>
        <end position="38"/>
    </location>
</feature>
<evidence type="ECO:0000256" key="2">
    <source>
        <dbReference type="ARBA" id="ARBA00022692"/>
    </source>
</evidence>
<dbReference type="Proteomes" id="UP000663836">
    <property type="component" value="Unassembled WGS sequence"/>
</dbReference>
<feature type="domain" description="G-protein coupled receptors family 1 profile" evidence="8">
    <location>
        <begin position="280"/>
        <end position="515"/>
    </location>
</feature>
<dbReference type="Gene3D" id="1.20.1070.10">
    <property type="entry name" value="Rhodopsin 7-helix transmembrane proteins"/>
    <property type="match status" value="1"/>
</dbReference>
<dbReference type="PROSITE" id="PS00022">
    <property type="entry name" value="EGF_1"/>
    <property type="match status" value="2"/>
</dbReference>
<feature type="transmembrane region" description="Helical" evidence="6">
    <location>
        <begin position="435"/>
        <end position="460"/>
    </location>
</feature>
<comment type="caution">
    <text evidence="9">The sequence shown here is derived from an EMBL/GenBank/DDBJ whole genome shotgun (WGS) entry which is preliminary data.</text>
</comment>
<dbReference type="PROSITE" id="PS01186">
    <property type="entry name" value="EGF_2"/>
    <property type="match status" value="1"/>
</dbReference>
<dbReference type="PROSITE" id="PS50026">
    <property type="entry name" value="EGF_3"/>
    <property type="match status" value="1"/>
</dbReference>
<keyword evidence="2 6" id="KW-0812">Transmembrane</keyword>
<dbReference type="InterPro" id="IPR000742">
    <property type="entry name" value="EGF"/>
</dbReference>
<feature type="transmembrane region" description="Helical" evidence="6">
    <location>
        <begin position="301"/>
        <end position="326"/>
    </location>
</feature>
<keyword evidence="5" id="KW-0245">EGF-like domain</keyword>
<evidence type="ECO:0008006" key="12">
    <source>
        <dbReference type="Google" id="ProtNLM"/>
    </source>
</evidence>
<evidence type="ECO:0000313" key="11">
    <source>
        <dbReference type="Proteomes" id="UP000663864"/>
    </source>
</evidence>
<dbReference type="InterPro" id="IPR050906">
    <property type="entry name" value="Notch_signaling"/>
</dbReference>
<evidence type="ECO:0000313" key="10">
    <source>
        <dbReference type="EMBL" id="CAF3995678.1"/>
    </source>
</evidence>
<dbReference type="PROSITE" id="PS50262">
    <property type="entry name" value="G_PROTEIN_RECEP_F1_2"/>
    <property type="match status" value="1"/>
</dbReference>
<evidence type="ECO:0000256" key="4">
    <source>
        <dbReference type="ARBA" id="ARBA00023136"/>
    </source>
</evidence>
<dbReference type="SUPFAM" id="SSF57196">
    <property type="entry name" value="EGF/Laminin"/>
    <property type="match status" value="1"/>
</dbReference>
<feature type="transmembrane region" description="Helical" evidence="6">
    <location>
        <begin position="263"/>
        <end position="289"/>
    </location>
</feature>
<organism evidence="9 11">
    <name type="scientific">Rotaria sordida</name>
    <dbReference type="NCBI Taxonomy" id="392033"/>
    <lineage>
        <taxon>Eukaryota</taxon>
        <taxon>Metazoa</taxon>
        <taxon>Spiralia</taxon>
        <taxon>Gnathifera</taxon>
        <taxon>Rotifera</taxon>
        <taxon>Eurotatoria</taxon>
        <taxon>Bdelloidea</taxon>
        <taxon>Philodinida</taxon>
        <taxon>Philodinidae</taxon>
        <taxon>Rotaria</taxon>
    </lineage>
</organism>
<dbReference type="GO" id="GO:0016020">
    <property type="term" value="C:membrane"/>
    <property type="evidence" value="ECO:0007669"/>
    <property type="project" value="UniProtKB-SubCell"/>
</dbReference>
<feature type="transmembrane region" description="Helical" evidence="6">
    <location>
        <begin position="385"/>
        <end position="403"/>
    </location>
</feature>
<dbReference type="PANTHER" id="PTHR24044:SF420">
    <property type="entry name" value="DELTA AND NOTCH-LIKE EPIDERMAL GROWTH FACTOR-RELATED RECEPTOR ISOFORM X1"/>
    <property type="match status" value="1"/>
</dbReference>
<evidence type="ECO:0000313" key="9">
    <source>
        <dbReference type="EMBL" id="CAF1440604.1"/>
    </source>
</evidence>
<proteinExistence type="predicted"/>
<dbReference type="Gene3D" id="2.10.25.10">
    <property type="entry name" value="Laminin"/>
    <property type="match status" value="1"/>
</dbReference>